<organism evidence="1 2">
    <name type="scientific">Pontibacter korlensis</name>
    <dbReference type="NCBI Taxonomy" id="400092"/>
    <lineage>
        <taxon>Bacteria</taxon>
        <taxon>Pseudomonadati</taxon>
        <taxon>Bacteroidota</taxon>
        <taxon>Cytophagia</taxon>
        <taxon>Cytophagales</taxon>
        <taxon>Hymenobacteraceae</taxon>
        <taxon>Pontibacter</taxon>
    </lineage>
</organism>
<evidence type="ECO:0000313" key="1">
    <source>
        <dbReference type="EMBL" id="AKD03792.1"/>
    </source>
</evidence>
<accession>A0A0E3UWZ1</accession>
<dbReference type="AlphaFoldDB" id="A0A0E3UWZ1"/>
<dbReference type="OrthoDB" id="6057441at2"/>
<name>A0A0E3UWZ1_9BACT</name>
<protein>
    <submittedName>
        <fullName evidence="1">Uncharacterized protein</fullName>
    </submittedName>
</protein>
<dbReference type="RefSeq" id="WP_046311154.1">
    <property type="nucleotide sequence ID" value="NZ_CBCSCY010000003.1"/>
</dbReference>
<dbReference type="InterPro" id="IPR021457">
    <property type="entry name" value="DUF3108"/>
</dbReference>
<dbReference type="HOGENOM" id="CLU_2131162_0_0_10"/>
<dbReference type="EMBL" id="CP009621">
    <property type="protein sequence ID" value="AKD03792.1"/>
    <property type="molecule type" value="Genomic_DNA"/>
</dbReference>
<sequence length="113" mass="12994">MRFEKRDGKEHLVIRQHWIGAESTANRKILSICEKDFTPVYHTSTSFRGPAAFEFQKGQVVGSDTTQQNAFKGFRVPSPEQSFNWELDLEFFEALPLKANTVYSINFYGLALE</sequence>
<gene>
    <name evidence="1" type="ORF">PKOR_12510</name>
</gene>
<keyword evidence="2" id="KW-1185">Reference proteome</keyword>
<proteinExistence type="predicted"/>
<dbReference type="Proteomes" id="UP000033109">
    <property type="component" value="Chromosome"/>
</dbReference>
<dbReference type="KEGG" id="pko:PKOR_12510"/>
<evidence type="ECO:0000313" key="2">
    <source>
        <dbReference type="Proteomes" id="UP000033109"/>
    </source>
</evidence>
<dbReference type="PATRIC" id="fig|400092.3.peg.2733"/>
<reference evidence="1 2" key="1">
    <citation type="journal article" date="2015" name="Sci. Rep.">
        <title>Unraveling adaptation of Pontibacter korlensis to radiation and infertility in desert through complete genome and comparative transcriptomic analysis.</title>
        <authorList>
            <person name="Dai J."/>
            <person name="Dai W."/>
            <person name="Qiu C."/>
            <person name="Yang Z."/>
            <person name="Zhang Y."/>
            <person name="Zhou M."/>
            <person name="Zhang L."/>
            <person name="Fang C."/>
            <person name="Gao Q."/>
            <person name="Yang Q."/>
            <person name="Li X."/>
            <person name="Wang Z."/>
            <person name="Wang Z."/>
            <person name="Jia Z."/>
            <person name="Chen X."/>
        </authorList>
    </citation>
    <scope>NUCLEOTIDE SEQUENCE [LARGE SCALE GENOMIC DNA]</scope>
    <source>
        <strain evidence="1 2">X14-1T</strain>
    </source>
</reference>
<dbReference type="Pfam" id="PF11306">
    <property type="entry name" value="DUF3108"/>
    <property type="match status" value="1"/>
</dbReference>